<protein>
    <submittedName>
        <fullName evidence="2">Uncharacterized protein</fullName>
    </submittedName>
</protein>
<reference evidence="2 3" key="1">
    <citation type="journal article" date="2013" name="PLoS ONE">
        <title>Enrichment and Genome Sequence of the Group I.1a Ammonia-Oxidizing Archaeon ?Ca. Nitrosotenuis uzonensis? Representing a Clade Globally.</title>
        <authorList>
            <person name="Lebedeva E.V."/>
            <person name="Hatzenpichler R."/>
            <person name="Pelletier E."/>
            <person name="Schuster N."/>
            <person name="Hauzmayer S."/>
            <person name="Bulaev A."/>
            <person name="Grigor'eva N.V."/>
            <person name="Galushko A."/>
            <person name="Schmid M."/>
            <person name="Palatinszky M."/>
            <person name="Le Paslier D."/>
            <person name="Daims H."/>
            <person name="Wagner M."/>
        </authorList>
    </citation>
    <scope>NUCLEOTIDE SEQUENCE [LARGE SCALE GENOMIC DNA]</scope>
    <source>
        <strain evidence="2 3">N4</strain>
    </source>
</reference>
<name>V6AUQ1_9ARCH</name>
<dbReference type="Proteomes" id="UP000018159">
    <property type="component" value="Unassembled WGS sequence"/>
</dbReference>
<evidence type="ECO:0000313" key="2">
    <source>
        <dbReference type="EMBL" id="CDI06240.1"/>
    </source>
</evidence>
<accession>V6AUQ1</accession>
<keyword evidence="3" id="KW-1185">Reference proteome</keyword>
<comment type="caution">
    <text evidence="2">The sequence shown here is derived from an EMBL/GenBank/DDBJ whole genome shotgun (WGS) entry which is preliminary data.</text>
</comment>
<dbReference type="STRING" id="1407055.NITUZ_40406"/>
<evidence type="ECO:0000313" key="3">
    <source>
        <dbReference type="Proteomes" id="UP000018159"/>
    </source>
</evidence>
<evidence type="ECO:0000256" key="1">
    <source>
        <dbReference type="SAM" id="Phobius"/>
    </source>
</evidence>
<dbReference type="AlphaFoldDB" id="V6AUQ1"/>
<keyword evidence="1" id="KW-1133">Transmembrane helix</keyword>
<keyword evidence="1" id="KW-0812">Transmembrane</keyword>
<keyword evidence="1" id="KW-0472">Membrane</keyword>
<sequence length="48" mass="5077">MDSANAVAMGDITTANMATMAITASMWIFLGVTIVLSIDGKKSLLNTW</sequence>
<gene>
    <name evidence="2" type="ORF">NITUZ_40406</name>
</gene>
<proteinExistence type="predicted"/>
<dbReference type="EMBL" id="CBTY010000009">
    <property type="protein sequence ID" value="CDI06240.1"/>
    <property type="molecule type" value="Genomic_DNA"/>
</dbReference>
<feature type="transmembrane region" description="Helical" evidence="1">
    <location>
        <begin position="20"/>
        <end position="38"/>
    </location>
</feature>
<organism evidence="2 3">
    <name type="scientific">Candidatus Nitrosotenuis uzonensis</name>
    <dbReference type="NCBI Taxonomy" id="1407055"/>
    <lineage>
        <taxon>Archaea</taxon>
        <taxon>Nitrososphaerota</taxon>
        <taxon>Candidatus Nitrosotenuis</taxon>
    </lineage>
</organism>